<dbReference type="STRING" id="1817768.A3A87_04555"/>
<dbReference type="EMBL" id="MFTC01000043">
    <property type="protein sequence ID" value="OGI51345.1"/>
    <property type="molecule type" value="Genomic_DNA"/>
</dbReference>
<evidence type="ECO:0000259" key="1">
    <source>
        <dbReference type="Pfam" id="PF25989"/>
    </source>
</evidence>
<feature type="domain" description="YknX-like C-terminal permuted SH3-like" evidence="1">
    <location>
        <begin position="139"/>
        <end position="206"/>
    </location>
</feature>
<proteinExistence type="predicted"/>
<dbReference type="PANTHER" id="PTHR30469:SF15">
    <property type="entry name" value="HLYD FAMILY OF SECRETION PROTEINS"/>
    <property type="match status" value="1"/>
</dbReference>
<accession>A0A1F6U1U8</accession>
<comment type="caution">
    <text evidence="2">The sequence shown here is derived from an EMBL/GenBank/DDBJ whole genome shotgun (WGS) entry which is preliminary data.</text>
</comment>
<gene>
    <name evidence="2" type="ORF">A3A87_04555</name>
</gene>
<evidence type="ECO:0000313" key="2">
    <source>
        <dbReference type="EMBL" id="OGI51345.1"/>
    </source>
</evidence>
<dbReference type="GO" id="GO:0015562">
    <property type="term" value="F:efflux transmembrane transporter activity"/>
    <property type="evidence" value="ECO:0007669"/>
    <property type="project" value="TreeGrafter"/>
</dbReference>
<evidence type="ECO:0000313" key="3">
    <source>
        <dbReference type="Proteomes" id="UP000179037"/>
    </source>
</evidence>
<name>A0A1F6U1U8_9PROT</name>
<dbReference type="Pfam" id="PF25989">
    <property type="entry name" value="YknX_C"/>
    <property type="match status" value="1"/>
</dbReference>
<dbReference type="Proteomes" id="UP000179037">
    <property type="component" value="Unassembled WGS sequence"/>
</dbReference>
<dbReference type="Gene3D" id="2.40.420.20">
    <property type="match status" value="1"/>
</dbReference>
<organism evidence="2 3">
    <name type="scientific">Candidatus Muproteobacteria bacterium RIFCSPLOWO2_01_FULL_60_18</name>
    <dbReference type="NCBI Taxonomy" id="1817768"/>
    <lineage>
        <taxon>Bacteria</taxon>
        <taxon>Pseudomonadati</taxon>
        <taxon>Pseudomonadota</taxon>
        <taxon>Candidatus Muproteobacteria</taxon>
    </lineage>
</organism>
<protein>
    <recommendedName>
        <fullName evidence="1">YknX-like C-terminal permuted SH3-like domain-containing protein</fullName>
    </recommendedName>
</protein>
<dbReference type="PANTHER" id="PTHR30469">
    <property type="entry name" value="MULTIDRUG RESISTANCE PROTEIN MDTA"/>
    <property type="match status" value="1"/>
</dbReference>
<sequence length="222" mass="23822">MMSGCGKKAEQKPPEKIVNITTAQVVTRDLPLTESAVGSETWVSQAETYDPTRDLARRFYIRLPFPLDIVRRLKIGQPVNLTNFEDGKKAVGVVREIRPALSTMTQTVEVIVDVRNPGGWRPAGSVRGEVTLDIHRNASVVPEQAVVLRPAGAVVYAVENNTARARMVKTGIQRNGMVEILEGLQAGQVVAVDGATLLSDGAKVNVRGETAETSGKPAGAAK</sequence>
<reference evidence="2 3" key="1">
    <citation type="journal article" date="2016" name="Nat. Commun.">
        <title>Thousands of microbial genomes shed light on interconnected biogeochemical processes in an aquifer system.</title>
        <authorList>
            <person name="Anantharaman K."/>
            <person name="Brown C.T."/>
            <person name="Hug L.A."/>
            <person name="Sharon I."/>
            <person name="Castelle C.J."/>
            <person name="Probst A.J."/>
            <person name="Thomas B.C."/>
            <person name="Singh A."/>
            <person name="Wilkins M.J."/>
            <person name="Karaoz U."/>
            <person name="Brodie E.L."/>
            <person name="Williams K.H."/>
            <person name="Hubbard S.S."/>
            <person name="Banfield J.F."/>
        </authorList>
    </citation>
    <scope>NUCLEOTIDE SEQUENCE [LARGE SCALE GENOMIC DNA]</scope>
</reference>
<dbReference type="InterPro" id="IPR058637">
    <property type="entry name" value="YknX-like_C"/>
</dbReference>
<dbReference type="GO" id="GO:1990281">
    <property type="term" value="C:efflux pump complex"/>
    <property type="evidence" value="ECO:0007669"/>
    <property type="project" value="TreeGrafter"/>
</dbReference>
<dbReference type="AlphaFoldDB" id="A0A1F6U1U8"/>